<proteinExistence type="predicted"/>
<gene>
    <name evidence="1" type="ORF">MLD38_014544</name>
</gene>
<accession>A0ACB9RDA6</accession>
<comment type="caution">
    <text evidence="1">The sequence shown here is derived from an EMBL/GenBank/DDBJ whole genome shotgun (WGS) entry which is preliminary data.</text>
</comment>
<evidence type="ECO:0000313" key="2">
    <source>
        <dbReference type="Proteomes" id="UP001057402"/>
    </source>
</evidence>
<sequence>MPIINLTHNFSSGHALKDWFKHLYPSEQDFIRTKLGSLVDLIDIELDLGFLRNLLEKWDANTFSFKFGDFELSPTLEEYIQLARLPHIPGLLPLERTPSLKNDLPIVLNVTPTVASSLITSHIHVNIEELLLCERSVYVAENEEGQLSARAFILAVIGMIIFPFTKRSIHARAVHITRALLLGKPIIPTILGETLSGLTRINIQARGGVRNHDITFCLPLLLTWFSSHLGISAYKYLHDQDLLQHISRRISLPPKGFTHWKSFFESLTSNHFVHMSRHFKTGPIMFAVKRSAYIPILGLHGSSYYVPIRVAHEFGGFPKVPPHQHLHKSFYADDLQIHKEWEQPRIIEFTCPIIDLNEYDLMVATFKHQRLALERSLPSTSR</sequence>
<dbReference type="Proteomes" id="UP001057402">
    <property type="component" value="Chromosome 4"/>
</dbReference>
<reference evidence="2" key="1">
    <citation type="journal article" date="2023" name="Front. Plant Sci.">
        <title>Chromosomal-level genome assembly of Melastoma candidum provides insights into trichome evolution.</title>
        <authorList>
            <person name="Zhong Y."/>
            <person name="Wu W."/>
            <person name="Sun C."/>
            <person name="Zou P."/>
            <person name="Liu Y."/>
            <person name="Dai S."/>
            <person name="Zhou R."/>
        </authorList>
    </citation>
    <scope>NUCLEOTIDE SEQUENCE [LARGE SCALE GENOMIC DNA]</scope>
</reference>
<dbReference type="EMBL" id="CM042883">
    <property type="protein sequence ID" value="KAI4376829.1"/>
    <property type="molecule type" value="Genomic_DNA"/>
</dbReference>
<evidence type="ECO:0000313" key="1">
    <source>
        <dbReference type="EMBL" id="KAI4376829.1"/>
    </source>
</evidence>
<organism evidence="1 2">
    <name type="scientific">Melastoma candidum</name>
    <dbReference type="NCBI Taxonomy" id="119954"/>
    <lineage>
        <taxon>Eukaryota</taxon>
        <taxon>Viridiplantae</taxon>
        <taxon>Streptophyta</taxon>
        <taxon>Embryophyta</taxon>
        <taxon>Tracheophyta</taxon>
        <taxon>Spermatophyta</taxon>
        <taxon>Magnoliopsida</taxon>
        <taxon>eudicotyledons</taxon>
        <taxon>Gunneridae</taxon>
        <taxon>Pentapetalae</taxon>
        <taxon>rosids</taxon>
        <taxon>malvids</taxon>
        <taxon>Myrtales</taxon>
        <taxon>Melastomataceae</taxon>
        <taxon>Melastomatoideae</taxon>
        <taxon>Melastomateae</taxon>
        <taxon>Melastoma</taxon>
    </lineage>
</organism>
<name>A0ACB9RDA6_9MYRT</name>
<protein>
    <submittedName>
        <fullName evidence="1">Uncharacterized protein</fullName>
    </submittedName>
</protein>
<keyword evidence="2" id="KW-1185">Reference proteome</keyword>